<feature type="transmembrane region" description="Helical" evidence="8">
    <location>
        <begin position="12"/>
        <end position="36"/>
    </location>
</feature>
<sequence>MPHRSAVPREVWVLVAASFVIALGYGIVAPVLPLYAQRFGVGNTEISAVVSVFAAMRLIFAPASGWLVQRFGEKHIYISGLLIVAISTGACAFAGEYWQLVALRAVAGIGSTMFTVSAMGLLIRISPASMRARISSLYSGSFLIGGVAGPILGALAAPFGLHAPFVIYAIALFAACAVVALALGRVQVPVGTEPGGVAGTGVDVRPVLTLAAAWARKPYRAAVAANFANGWTAFGVRVALVPVVMAAFFPGTASAAALALTTFALGNAAIILPAGRWSDRYGRRPFIIGGMALAGVATALFGFADNLVISLILCAIAGVGTGLCAPSQQAVVADVVGRHHRGGPVLATFQMVSDLGAVIGPLVIGALADLVGFGPAFAVTGALLVLGAIVWTFTPNEPERTETGAIDVVPRV</sequence>
<dbReference type="EMBL" id="RCUY01000010">
    <property type="protein sequence ID" value="RLP81372.1"/>
    <property type="molecule type" value="Genomic_DNA"/>
</dbReference>
<dbReference type="Gene3D" id="1.20.1720.10">
    <property type="entry name" value="Multidrug resistance protein D"/>
    <property type="match status" value="1"/>
</dbReference>
<feature type="transmembrane region" description="Helical" evidence="8">
    <location>
        <begin position="75"/>
        <end position="95"/>
    </location>
</feature>
<keyword evidence="3" id="KW-0813">Transport</keyword>
<dbReference type="CDD" id="cd17325">
    <property type="entry name" value="MFS_MdtG_SLC18_like"/>
    <property type="match status" value="1"/>
</dbReference>
<feature type="transmembrane region" description="Helical" evidence="8">
    <location>
        <begin position="165"/>
        <end position="184"/>
    </location>
</feature>
<dbReference type="Proteomes" id="UP000269438">
    <property type="component" value="Unassembled WGS sequence"/>
</dbReference>
<dbReference type="PRINTS" id="PR01035">
    <property type="entry name" value="TCRTETA"/>
</dbReference>
<proteinExistence type="inferred from homology"/>
<feature type="domain" description="Major facilitator superfamily (MFS) profile" evidence="9">
    <location>
        <begin position="10"/>
        <end position="399"/>
    </location>
</feature>
<accession>A0A3L7APL1</accession>
<dbReference type="GO" id="GO:0022857">
    <property type="term" value="F:transmembrane transporter activity"/>
    <property type="evidence" value="ECO:0007669"/>
    <property type="project" value="InterPro"/>
</dbReference>
<keyword evidence="5 8" id="KW-0812">Transmembrane</keyword>
<feature type="transmembrane region" description="Helical" evidence="8">
    <location>
        <begin position="286"/>
        <end position="304"/>
    </location>
</feature>
<evidence type="ECO:0000256" key="7">
    <source>
        <dbReference type="ARBA" id="ARBA00023136"/>
    </source>
</evidence>
<feature type="transmembrane region" description="Helical" evidence="8">
    <location>
        <begin position="310"/>
        <end position="333"/>
    </location>
</feature>
<comment type="similarity">
    <text evidence="2">Belongs to the major facilitator superfamily. TCR/Tet family.</text>
</comment>
<dbReference type="PANTHER" id="PTHR23517">
    <property type="entry name" value="RESISTANCE PROTEIN MDTM, PUTATIVE-RELATED-RELATED"/>
    <property type="match status" value="1"/>
</dbReference>
<evidence type="ECO:0000256" key="3">
    <source>
        <dbReference type="ARBA" id="ARBA00022448"/>
    </source>
</evidence>
<feature type="transmembrane region" description="Helical" evidence="8">
    <location>
        <begin position="48"/>
        <end position="68"/>
    </location>
</feature>
<dbReference type="PROSITE" id="PS00216">
    <property type="entry name" value="SUGAR_TRANSPORT_1"/>
    <property type="match status" value="1"/>
</dbReference>
<feature type="transmembrane region" description="Helical" evidence="8">
    <location>
        <begin position="101"/>
        <end position="125"/>
    </location>
</feature>
<evidence type="ECO:0000256" key="4">
    <source>
        <dbReference type="ARBA" id="ARBA00022475"/>
    </source>
</evidence>
<evidence type="ECO:0000256" key="2">
    <source>
        <dbReference type="ARBA" id="ARBA00007520"/>
    </source>
</evidence>
<evidence type="ECO:0000256" key="6">
    <source>
        <dbReference type="ARBA" id="ARBA00022989"/>
    </source>
</evidence>
<feature type="transmembrane region" description="Helical" evidence="8">
    <location>
        <begin position="345"/>
        <end position="367"/>
    </location>
</feature>
<dbReference type="AlphaFoldDB" id="A0A3L7APL1"/>
<feature type="transmembrane region" description="Helical" evidence="8">
    <location>
        <begin position="373"/>
        <end position="393"/>
    </location>
</feature>
<dbReference type="OrthoDB" id="9793283at2"/>
<evidence type="ECO:0000256" key="8">
    <source>
        <dbReference type="SAM" id="Phobius"/>
    </source>
</evidence>
<name>A0A3L7APL1_9MICO</name>
<dbReference type="PROSITE" id="PS50850">
    <property type="entry name" value="MFS"/>
    <property type="match status" value="1"/>
</dbReference>
<dbReference type="PANTHER" id="PTHR23517:SF3">
    <property type="entry name" value="INTEGRAL MEMBRANE TRANSPORT PROTEIN"/>
    <property type="match status" value="1"/>
</dbReference>
<dbReference type="InterPro" id="IPR020846">
    <property type="entry name" value="MFS_dom"/>
</dbReference>
<gene>
    <name evidence="10" type="ORF">D9V34_12145</name>
</gene>
<evidence type="ECO:0000259" key="9">
    <source>
        <dbReference type="PROSITE" id="PS50850"/>
    </source>
</evidence>
<dbReference type="RefSeq" id="WP_121689064.1">
    <property type="nucleotide sequence ID" value="NZ_RCUY01000010.1"/>
</dbReference>
<dbReference type="SUPFAM" id="SSF103473">
    <property type="entry name" value="MFS general substrate transporter"/>
    <property type="match status" value="1"/>
</dbReference>
<dbReference type="GO" id="GO:0005886">
    <property type="term" value="C:plasma membrane"/>
    <property type="evidence" value="ECO:0007669"/>
    <property type="project" value="UniProtKB-SubCell"/>
</dbReference>
<dbReference type="Pfam" id="PF07690">
    <property type="entry name" value="MFS_1"/>
    <property type="match status" value="2"/>
</dbReference>
<feature type="transmembrane region" description="Helical" evidence="8">
    <location>
        <begin position="255"/>
        <end position="274"/>
    </location>
</feature>
<evidence type="ECO:0000256" key="5">
    <source>
        <dbReference type="ARBA" id="ARBA00022692"/>
    </source>
</evidence>
<keyword evidence="11" id="KW-1185">Reference proteome</keyword>
<keyword evidence="4" id="KW-1003">Cell membrane</keyword>
<dbReference type="Gene3D" id="1.20.1250.20">
    <property type="entry name" value="MFS general substrate transporter like domains"/>
    <property type="match status" value="1"/>
</dbReference>
<keyword evidence="7 8" id="KW-0472">Membrane</keyword>
<comment type="caution">
    <text evidence="10">The sequence shown here is derived from an EMBL/GenBank/DDBJ whole genome shotgun (WGS) entry which is preliminary data.</text>
</comment>
<dbReference type="InterPro" id="IPR001958">
    <property type="entry name" value="Tet-R_TetA/multi-R_MdtG-like"/>
</dbReference>
<protein>
    <submittedName>
        <fullName evidence="10">MFS transporter</fullName>
    </submittedName>
</protein>
<dbReference type="InterPro" id="IPR011701">
    <property type="entry name" value="MFS"/>
</dbReference>
<feature type="transmembrane region" description="Helical" evidence="8">
    <location>
        <begin position="227"/>
        <end position="249"/>
    </location>
</feature>
<dbReference type="InterPro" id="IPR005829">
    <property type="entry name" value="Sugar_transporter_CS"/>
</dbReference>
<evidence type="ECO:0000256" key="1">
    <source>
        <dbReference type="ARBA" id="ARBA00004651"/>
    </source>
</evidence>
<evidence type="ECO:0000313" key="11">
    <source>
        <dbReference type="Proteomes" id="UP000269438"/>
    </source>
</evidence>
<keyword evidence="6 8" id="KW-1133">Transmembrane helix</keyword>
<dbReference type="InterPro" id="IPR036259">
    <property type="entry name" value="MFS_trans_sf"/>
</dbReference>
<feature type="transmembrane region" description="Helical" evidence="8">
    <location>
        <begin position="137"/>
        <end position="159"/>
    </location>
</feature>
<reference evidence="10 11" key="1">
    <citation type="submission" date="2018-10" db="EMBL/GenBank/DDBJ databases">
        <authorList>
            <person name="Li J."/>
        </authorList>
    </citation>
    <scope>NUCLEOTIDE SEQUENCE [LARGE SCALE GENOMIC DNA]</scope>
    <source>
        <strain evidence="10 11">JCM 11654</strain>
    </source>
</reference>
<evidence type="ECO:0000313" key="10">
    <source>
        <dbReference type="EMBL" id="RLP81372.1"/>
    </source>
</evidence>
<comment type="subcellular location">
    <subcellularLocation>
        <location evidence="1">Cell membrane</location>
        <topology evidence="1">Multi-pass membrane protein</topology>
    </subcellularLocation>
</comment>
<dbReference type="InterPro" id="IPR050171">
    <property type="entry name" value="MFS_Transporters"/>
</dbReference>
<organism evidence="10 11">
    <name type="scientific">Mycetocola lacteus</name>
    <dbReference type="NCBI Taxonomy" id="76637"/>
    <lineage>
        <taxon>Bacteria</taxon>
        <taxon>Bacillati</taxon>
        <taxon>Actinomycetota</taxon>
        <taxon>Actinomycetes</taxon>
        <taxon>Micrococcales</taxon>
        <taxon>Microbacteriaceae</taxon>
        <taxon>Mycetocola</taxon>
    </lineage>
</organism>